<dbReference type="InterPro" id="IPR037069">
    <property type="entry name" value="AcylCoA_DH/ox_N_sf"/>
</dbReference>
<dbReference type="GO" id="GO:0003995">
    <property type="term" value="F:acyl-CoA dehydrogenase activity"/>
    <property type="evidence" value="ECO:0007669"/>
    <property type="project" value="TreeGrafter"/>
</dbReference>
<gene>
    <name evidence="4" type="ORF">HMPREF9238_00992</name>
</gene>
<evidence type="ECO:0000256" key="1">
    <source>
        <dbReference type="ARBA" id="ARBA00023002"/>
    </source>
</evidence>
<evidence type="ECO:0000313" key="5">
    <source>
        <dbReference type="Proteomes" id="UP000014387"/>
    </source>
</evidence>
<dbReference type="SUPFAM" id="SSF47203">
    <property type="entry name" value="Acyl-CoA dehydrogenase C-terminal domain-like"/>
    <property type="match status" value="1"/>
</dbReference>
<dbReference type="Pfam" id="PF08028">
    <property type="entry name" value="Acyl-CoA_dh_2"/>
    <property type="match status" value="1"/>
</dbReference>
<dbReference type="SUPFAM" id="SSF56645">
    <property type="entry name" value="Acyl-CoA dehydrogenase NM domain-like"/>
    <property type="match status" value="1"/>
</dbReference>
<name>A0A9W5RF43_9ACTO</name>
<dbReference type="RefSeq" id="WP_016444336.1">
    <property type="nucleotide sequence ID" value="NZ_KE150266.1"/>
</dbReference>
<dbReference type="Gene3D" id="1.20.140.10">
    <property type="entry name" value="Butyryl-CoA Dehydrogenase, subunit A, domain 3"/>
    <property type="match status" value="1"/>
</dbReference>
<dbReference type="InterPro" id="IPR046373">
    <property type="entry name" value="Acyl-CoA_Oxase/DH_mid-dom_sf"/>
</dbReference>
<dbReference type="PIRSF" id="PIRSF016578">
    <property type="entry name" value="HsaA"/>
    <property type="match status" value="1"/>
</dbReference>
<evidence type="ECO:0008006" key="6">
    <source>
        <dbReference type="Google" id="ProtNLM"/>
    </source>
</evidence>
<accession>A0A9W5RF43</accession>
<proteinExistence type="predicted"/>
<comment type="caution">
    <text evidence="4">The sequence shown here is derived from an EMBL/GenBank/DDBJ whole genome shotgun (WGS) entry which is preliminary data.</text>
</comment>
<dbReference type="Proteomes" id="UP000014387">
    <property type="component" value="Unassembled WGS sequence"/>
</dbReference>
<dbReference type="Gene3D" id="2.40.110.10">
    <property type="entry name" value="Butyryl-CoA Dehydrogenase, subunit A, domain 2"/>
    <property type="match status" value="1"/>
</dbReference>
<keyword evidence="1" id="KW-0560">Oxidoreductase</keyword>
<feature type="domain" description="Acyl-CoA dehydrogenase C-terminal" evidence="3">
    <location>
        <begin position="237"/>
        <end position="356"/>
    </location>
</feature>
<evidence type="ECO:0000259" key="3">
    <source>
        <dbReference type="Pfam" id="PF08028"/>
    </source>
</evidence>
<dbReference type="Gene3D" id="1.10.540.10">
    <property type="entry name" value="Acyl-CoA dehydrogenase/oxidase, N-terminal domain"/>
    <property type="match status" value="1"/>
</dbReference>
<organism evidence="4 5">
    <name type="scientific">Gleimia europaea ACS-120-V-Col10b</name>
    <dbReference type="NCBI Taxonomy" id="883069"/>
    <lineage>
        <taxon>Bacteria</taxon>
        <taxon>Bacillati</taxon>
        <taxon>Actinomycetota</taxon>
        <taxon>Actinomycetes</taxon>
        <taxon>Actinomycetales</taxon>
        <taxon>Actinomycetaceae</taxon>
        <taxon>Gleimia</taxon>
    </lineage>
</organism>
<dbReference type="PANTHER" id="PTHR43884:SF25">
    <property type="entry name" value="ACYL-COA DEHYDROGENASE YDBM-RELATED"/>
    <property type="match status" value="1"/>
</dbReference>
<dbReference type="InterPro" id="IPR009100">
    <property type="entry name" value="AcylCoA_DH/oxidase_NM_dom_sf"/>
</dbReference>
<dbReference type="InterPro" id="IPR013786">
    <property type="entry name" value="AcylCoA_DH/ox_N"/>
</dbReference>
<dbReference type="OrthoDB" id="3404950at2"/>
<reference evidence="4 5" key="1">
    <citation type="submission" date="2013-05" db="EMBL/GenBank/DDBJ databases">
        <title>The Genome Sequence of Actinomyces europaeus ACS-120-V-COL10B.</title>
        <authorList>
            <consortium name="The Broad Institute Genomics Platform"/>
            <person name="Earl A."/>
            <person name="Ward D."/>
            <person name="Feldgarden M."/>
            <person name="Gevers D."/>
            <person name="Saerens B."/>
            <person name="Vaneechoutte M."/>
            <person name="Walker B."/>
            <person name="Young S."/>
            <person name="Zeng Q."/>
            <person name="Gargeya S."/>
            <person name="Fitzgerald M."/>
            <person name="Haas B."/>
            <person name="Abouelleil A."/>
            <person name="Allen A.W."/>
            <person name="Alvarado L."/>
            <person name="Arachchi H.M."/>
            <person name="Berlin A.M."/>
            <person name="Chapman S.B."/>
            <person name="Gainer-Dewar J."/>
            <person name="Goldberg J."/>
            <person name="Griggs A."/>
            <person name="Gujja S."/>
            <person name="Hansen M."/>
            <person name="Howarth C."/>
            <person name="Imamovic A."/>
            <person name="Ireland A."/>
            <person name="Larimer J."/>
            <person name="McCowan C."/>
            <person name="Murphy C."/>
            <person name="Pearson M."/>
            <person name="Poon T.W."/>
            <person name="Priest M."/>
            <person name="Roberts A."/>
            <person name="Saif S."/>
            <person name="Shea T."/>
            <person name="Sisk P."/>
            <person name="Sykes S."/>
            <person name="Wortman J."/>
            <person name="Nusbaum C."/>
            <person name="Birren B."/>
        </authorList>
    </citation>
    <scope>NUCLEOTIDE SEQUENCE [LARGE SCALE GENOMIC DNA]</scope>
    <source>
        <strain evidence="4 5">ACS-120-V-Col10b</strain>
    </source>
</reference>
<evidence type="ECO:0000259" key="2">
    <source>
        <dbReference type="Pfam" id="PF02771"/>
    </source>
</evidence>
<evidence type="ECO:0000313" key="4">
    <source>
        <dbReference type="EMBL" id="EPD31225.1"/>
    </source>
</evidence>
<dbReference type="EMBL" id="AGWN01000001">
    <property type="protein sequence ID" value="EPD31225.1"/>
    <property type="molecule type" value="Genomic_DNA"/>
</dbReference>
<sequence length="381" mass="41516">MGFLNEDLLERIHSRAERYDRENAFPFEDYKELKEAGYYAAFVPKEYGGAGLTLAEIAKEQTRLAKAAPGTALGINMHQIIVGLGRHMVSRGNMKGEQILRGAAAGELYGFGISEPANDRVLLGSLTEARPDGKGGYSFYGKKVFTSLAPAWTKLMTFGRDSASADVPKSVFAVLSREGGGFQILDDWDTMGMRATQSNSTVLEGAHADEDAVLARIDEGPSLDPVFLGIYANFEILLAATYAGIGDRAVEVAVETVKKRRSVMNDAPYSDDPDIRRIIATAAVEMDGIHPHIEHISNAFEAFEDRGFLWLPQLSAVKHRAVEAALFSVQQAVRACGGSSYYNSRELSRLYRDVVAGLFQPSDAESVYSGWAAMLLGPKSK</sequence>
<dbReference type="GO" id="GO:0050660">
    <property type="term" value="F:flavin adenine dinucleotide binding"/>
    <property type="evidence" value="ECO:0007669"/>
    <property type="project" value="InterPro"/>
</dbReference>
<feature type="domain" description="Acyl-CoA dehydrogenase/oxidase N-terminal" evidence="2">
    <location>
        <begin position="10"/>
        <end position="83"/>
    </location>
</feature>
<protein>
    <recommendedName>
        <fullName evidence="6">Acyl-CoA dehydrogenase</fullName>
    </recommendedName>
</protein>
<keyword evidence="5" id="KW-1185">Reference proteome</keyword>
<dbReference type="InterPro" id="IPR013107">
    <property type="entry name" value="Acyl-CoA_DH_C"/>
</dbReference>
<dbReference type="InterPro" id="IPR036250">
    <property type="entry name" value="AcylCo_DH-like_C"/>
</dbReference>
<dbReference type="PANTHER" id="PTHR43884">
    <property type="entry name" value="ACYL-COA DEHYDROGENASE"/>
    <property type="match status" value="1"/>
</dbReference>
<dbReference type="Pfam" id="PF02771">
    <property type="entry name" value="Acyl-CoA_dh_N"/>
    <property type="match status" value="1"/>
</dbReference>
<dbReference type="AlphaFoldDB" id="A0A9W5RF43"/>